<dbReference type="KEGG" id="mph:MLP_50980"/>
<dbReference type="Gene3D" id="1.10.1740.10">
    <property type="match status" value="1"/>
</dbReference>
<protein>
    <submittedName>
        <fullName evidence="7">Putative RNA polymerase ECF subfamily sigma factor</fullName>
    </submittedName>
</protein>
<keyword evidence="8" id="KW-1185">Reference proteome</keyword>
<evidence type="ECO:0000313" key="8">
    <source>
        <dbReference type="Proteomes" id="UP000007947"/>
    </source>
</evidence>
<comment type="similarity">
    <text evidence="1">Belongs to the sigma-70 factor family. ECF subfamily.</text>
</comment>
<dbReference type="GO" id="GO:0006352">
    <property type="term" value="P:DNA-templated transcription initiation"/>
    <property type="evidence" value="ECO:0007669"/>
    <property type="project" value="InterPro"/>
</dbReference>
<dbReference type="GO" id="GO:0003677">
    <property type="term" value="F:DNA binding"/>
    <property type="evidence" value="ECO:0007669"/>
    <property type="project" value="UniProtKB-KW"/>
</dbReference>
<evidence type="ECO:0000256" key="4">
    <source>
        <dbReference type="ARBA" id="ARBA00023125"/>
    </source>
</evidence>
<evidence type="ECO:0000256" key="2">
    <source>
        <dbReference type="ARBA" id="ARBA00023015"/>
    </source>
</evidence>
<dbReference type="STRING" id="1032480.MLP_50980"/>
<evidence type="ECO:0000256" key="3">
    <source>
        <dbReference type="ARBA" id="ARBA00023082"/>
    </source>
</evidence>
<dbReference type="PANTHER" id="PTHR43133">
    <property type="entry name" value="RNA POLYMERASE ECF-TYPE SIGMA FACTO"/>
    <property type="match status" value="1"/>
</dbReference>
<dbReference type="SUPFAM" id="SSF88659">
    <property type="entry name" value="Sigma3 and sigma4 domains of RNA polymerase sigma factors"/>
    <property type="match status" value="1"/>
</dbReference>
<dbReference type="SUPFAM" id="SSF88946">
    <property type="entry name" value="Sigma2 domain of RNA polymerase sigma factors"/>
    <property type="match status" value="1"/>
</dbReference>
<accession>F5XHA4</accession>
<dbReference type="Proteomes" id="UP000007947">
    <property type="component" value="Chromosome"/>
</dbReference>
<dbReference type="InterPro" id="IPR036388">
    <property type="entry name" value="WH-like_DNA-bd_sf"/>
</dbReference>
<dbReference type="Gene3D" id="1.10.10.10">
    <property type="entry name" value="Winged helix-like DNA-binding domain superfamily/Winged helix DNA-binding domain"/>
    <property type="match status" value="1"/>
</dbReference>
<dbReference type="EMBL" id="AP012204">
    <property type="protein sequence ID" value="BAK38112.1"/>
    <property type="molecule type" value="Genomic_DNA"/>
</dbReference>
<dbReference type="Pfam" id="PF04542">
    <property type="entry name" value="Sigma70_r2"/>
    <property type="match status" value="1"/>
</dbReference>
<dbReference type="InterPro" id="IPR039425">
    <property type="entry name" value="RNA_pol_sigma-70-like"/>
</dbReference>
<dbReference type="InterPro" id="IPR013324">
    <property type="entry name" value="RNA_pol_sigma_r3/r4-like"/>
</dbReference>
<dbReference type="NCBIfam" id="TIGR02937">
    <property type="entry name" value="sigma70-ECF"/>
    <property type="match status" value="1"/>
</dbReference>
<keyword evidence="4" id="KW-0238">DNA-binding</keyword>
<proteinExistence type="inferred from homology"/>
<feature type="domain" description="RNA polymerase sigma-70 region 2" evidence="6">
    <location>
        <begin position="28"/>
        <end position="95"/>
    </location>
</feature>
<name>F5XHA4_MICPN</name>
<organism evidence="7 8">
    <name type="scientific">Microlunatus phosphovorus (strain ATCC 700054 / DSM 10555 / JCM 9379 / NBRC 101784 / NCIMB 13414 / VKM Ac-1990 / NM-1)</name>
    <dbReference type="NCBI Taxonomy" id="1032480"/>
    <lineage>
        <taxon>Bacteria</taxon>
        <taxon>Bacillati</taxon>
        <taxon>Actinomycetota</taxon>
        <taxon>Actinomycetes</taxon>
        <taxon>Propionibacteriales</taxon>
        <taxon>Propionibacteriaceae</taxon>
        <taxon>Microlunatus</taxon>
    </lineage>
</organism>
<dbReference type="AlphaFoldDB" id="F5XHA4"/>
<dbReference type="InterPro" id="IPR007627">
    <property type="entry name" value="RNA_pol_sigma70_r2"/>
</dbReference>
<evidence type="ECO:0000256" key="5">
    <source>
        <dbReference type="ARBA" id="ARBA00023163"/>
    </source>
</evidence>
<gene>
    <name evidence="7" type="ordered locus">MLP_50980</name>
</gene>
<keyword evidence="3" id="KW-0731">Sigma factor</keyword>
<keyword evidence="5" id="KW-0804">Transcription</keyword>
<evidence type="ECO:0000313" key="7">
    <source>
        <dbReference type="EMBL" id="BAK38112.1"/>
    </source>
</evidence>
<dbReference type="HOGENOM" id="CLU_047691_5_2_11"/>
<dbReference type="InterPro" id="IPR013325">
    <property type="entry name" value="RNA_pol_sigma_r2"/>
</dbReference>
<reference evidence="7 8" key="1">
    <citation type="submission" date="2011-05" db="EMBL/GenBank/DDBJ databases">
        <title>Whole genome sequence of Microlunatus phosphovorus NM-1.</title>
        <authorList>
            <person name="Hosoyama A."/>
            <person name="Sasaki K."/>
            <person name="Harada T."/>
            <person name="Igarashi R."/>
            <person name="Kawakoshi A."/>
            <person name="Sasagawa M."/>
            <person name="Fukada J."/>
            <person name="Nakamura S."/>
            <person name="Katano Y."/>
            <person name="Hanada S."/>
            <person name="Kamagata Y."/>
            <person name="Nakamura N."/>
            <person name="Yamazaki S."/>
            <person name="Fujita N."/>
        </authorList>
    </citation>
    <scope>NUCLEOTIDE SEQUENCE [LARGE SCALE GENOMIC DNA]</scope>
    <source>
        <strain evidence="8">ATCC 700054 / DSM 10555 / JCM 9379 / NBRC 101784 / NCIMB 13414 / VKM Ac-1990 / NM-1</strain>
    </source>
</reference>
<dbReference type="GO" id="GO:0016987">
    <property type="term" value="F:sigma factor activity"/>
    <property type="evidence" value="ECO:0007669"/>
    <property type="project" value="UniProtKB-KW"/>
</dbReference>
<dbReference type="RefSeq" id="WP_013865926.1">
    <property type="nucleotide sequence ID" value="NC_015635.1"/>
</dbReference>
<evidence type="ECO:0000259" key="6">
    <source>
        <dbReference type="Pfam" id="PF04542"/>
    </source>
</evidence>
<dbReference type="InterPro" id="IPR014284">
    <property type="entry name" value="RNA_pol_sigma-70_dom"/>
</dbReference>
<keyword evidence="2" id="KW-0805">Transcription regulation</keyword>
<dbReference type="eggNOG" id="COG1595">
    <property type="taxonomic scope" value="Bacteria"/>
</dbReference>
<dbReference type="PANTHER" id="PTHR43133:SF8">
    <property type="entry name" value="RNA POLYMERASE SIGMA FACTOR HI_1459-RELATED"/>
    <property type="match status" value="1"/>
</dbReference>
<evidence type="ECO:0000256" key="1">
    <source>
        <dbReference type="ARBA" id="ARBA00010641"/>
    </source>
</evidence>
<sequence length="208" mass="23065">MTISFTTIDIEDLVHGAREGDQDCWRELVLQHQPIIDAVTRRYRLGHEDAADVSQTVWLQLTSHLDSIREPRALPGWIKVTAEREAFRLIRIGRRTTSLEPIADFYEGQASPAELRFSSSVEEIDTDLLRTEEQAAIRAGLATLKANQRDLLLMLVAEPAVPYAQISTELGLPIGSIGPTRARCLRKLQSAPSVQALLTTGDEVLLAA</sequence>